<protein>
    <submittedName>
        <fullName evidence="1">Type II glyceraldehyde-3-phosphate dehydrogenase</fullName>
    </submittedName>
</protein>
<feature type="non-terminal residue" evidence="1">
    <location>
        <position position="100"/>
    </location>
</feature>
<name>A0AC60W1D8_9ARCH</name>
<evidence type="ECO:0000313" key="2">
    <source>
        <dbReference type="Proteomes" id="UP000526786"/>
    </source>
</evidence>
<dbReference type="Proteomes" id="UP000526786">
    <property type="component" value="Unassembled WGS sequence"/>
</dbReference>
<gene>
    <name evidence="1" type="ORF">H2B05_00335</name>
</gene>
<reference evidence="1 2" key="1">
    <citation type="journal article" date="2020" name="Appl. Environ. Microbiol.">
        <title>Genomic Characteristics of a Novel Species of Ammonia-Oxidizing Archaea from the Jiulong River Estuary.</title>
        <authorList>
            <person name="Zou D."/>
            <person name="Wan R."/>
            <person name="Han L."/>
            <person name="Xu M.N."/>
            <person name="Liu Y."/>
            <person name="Liu H."/>
            <person name="Kao S.J."/>
            <person name="Li M."/>
        </authorList>
    </citation>
    <scope>NUCLEOTIDE SEQUENCE [LARGE SCALE GENOMIC DNA]</scope>
    <source>
        <strain evidence="1">W2bin3</strain>
    </source>
</reference>
<comment type="caution">
    <text evidence="1">The sequence shown here is derived from an EMBL/GenBank/DDBJ whole genome shotgun (WGS) entry which is preliminary data.</text>
</comment>
<sequence>MKKIFVNGYGSIGSRITAFLKDDPEISVIGVGKYSPDEKVSLAISRGLEVYVPERKLDAFKDYKISGTIESALDDCDLVIDAAPGGQGYTNKKNLYEPKN</sequence>
<dbReference type="EMBL" id="JACENC010000015">
    <property type="protein sequence ID" value="MBA4453376.1"/>
    <property type="molecule type" value="Genomic_DNA"/>
</dbReference>
<organism evidence="1 2">
    <name type="scientific">Candidatus Nitrosomaritimum aestuariumsis</name>
    <dbReference type="NCBI Taxonomy" id="3342354"/>
    <lineage>
        <taxon>Archaea</taxon>
        <taxon>Nitrososphaerota</taxon>
        <taxon>Nitrososphaeria</taxon>
        <taxon>Nitrosopumilales</taxon>
        <taxon>Nitrosopumilaceae</taxon>
        <taxon>Candidatus Nitrosomaritimum</taxon>
    </lineage>
</organism>
<accession>A0AC60W1D8</accession>
<evidence type="ECO:0000313" key="1">
    <source>
        <dbReference type="EMBL" id="MBA4453376.1"/>
    </source>
</evidence>
<proteinExistence type="predicted"/>